<dbReference type="PANTHER" id="PTHR43026">
    <property type="entry name" value="2-HYDROXYACID DEHYDROGENASE HOMOLOG 1-RELATED"/>
    <property type="match status" value="1"/>
</dbReference>
<dbReference type="PROSITE" id="PS00065">
    <property type="entry name" value="D_2_HYDROXYACID_DH_1"/>
    <property type="match status" value="1"/>
</dbReference>
<dbReference type="RefSeq" id="WP_156574599.1">
    <property type="nucleotide sequence ID" value="NZ_CP046415.1"/>
</dbReference>
<accession>A0A6I6D636</accession>
<comment type="similarity">
    <text evidence="1 4">Belongs to the D-isomer specific 2-hydroxyacid dehydrogenase family.</text>
</comment>
<dbReference type="InterPro" id="IPR036291">
    <property type="entry name" value="NAD(P)-bd_dom_sf"/>
</dbReference>
<evidence type="ECO:0000256" key="4">
    <source>
        <dbReference type="RuleBase" id="RU003719"/>
    </source>
</evidence>
<proteinExistence type="inferred from homology"/>
<dbReference type="PROSITE" id="PS00671">
    <property type="entry name" value="D_2_HYDROXYACID_DH_3"/>
    <property type="match status" value="1"/>
</dbReference>
<dbReference type="InterPro" id="IPR058205">
    <property type="entry name" value="D-LDH-like"/>
</dbReference>
<feature type="domain" description="D-isomer specific 2-hydroxyacid dehydrogenase NAD-binding" evidence="6">
    <location>
        <begin position="108"/>
        <end position="296"/>
    </location>
</feature>
<reference evidence="7 8" key="1">
    <citation type="submission" date="2019-11" db="EMBL/GenBank/DDBJ databases">
        <authorList>
            <person name="Zhang J."/>
            <person name="Sun C."/>
        </authorList>
    </citation>
    <scope>NUCLEOTIDE SEQUENCE [LARGE SCALE GENOMIC DNA]</scope>
    <source>
        <strain evidence="8">sp2</strain>
    </source>
</reference>
<dbReference type="Proteomes" id="UP000427716">
    <property type="component" value="Chromosome"/>
</dbReference>
<dbReference type="InterPro" id="IPR006139">
    <property type="entry name" value="D-isomer_2_OHA_DH_cat_dom"/>
</dbReference>
<gene>
    <name evidence="7" type="ORF">GM160_08630</name>
</gene>
<dbReference type="Pfam" id="PF02826">
    <property type="entry name" value="2-Hacid_dh_C"/>
    <property type="match status" value="1"/>
</dbReference>
<dbReference type="PANTHER" id="PTHR43026:SF1">
    <property type="entry name" value="2-HYDROXYACID DEHYDROGENASE HOMOLOG 1-RELATED"/>
    <property type="match status" value="1"/>
</dbReference>
<evidence type="ECO:0000259" key="5">
    <source>
        <dbReference type="Pfam" id="PF00389"/>
    </source>
</evidence>
<dbReference type="CDD" id="cd12183">
    <property type="entry name" value="LDH_like_2"/>
    <property type="match status" value="1"/>
</dbReference>
<evidence type="ECO:0000259" key="6">
    <source>
        <dbReference type="Pfam" id="PF02826"/>
    </source>
</evidence>
<dbReference type="AlphaFoldDB" id="A0A6I6D636"/>
<dbReference type="InterPro" id="IPR029752">
    <property type="entry name" value="D-isomer_DH_CS1"/>
</dbReference>
<dbReference type="SUPFAM" id="SSF52283">
    <property type="entry name" value="Formate/glycerate dehydrogenase catalytic domain-like"/>
    <property type="match status" value="1"/>
</dbReference>
<dbReference type="EMBL" id="CP046415">
    <property type="protein sequence ID" value="QGT78954.1"/>
    <property type="molecule type" value="Genomic_DNA"/>
</dbReference>
<evidence type="ECO:0000256" key="3">
    <source>
        <dbReference type="ARBA" id="ARBA00023027"/>
    </source>
</evidence>
<dbReference type="Pfam" id="PF00389">
    <property type="entry name" value="2-Hacid_dh"/>
    <property type="match status" value="1"/>
</dbReference>
<evidence type="ECO:0000256" key="1">
    <source>
        <dbReference type="ARBA" id="ARBA00005854"/>
    </source>
</evidence>
<dbReference type="GO" id="GO:0016616">
    <property type="term" value="F:oxidoreductase activity, acting on the CH-OH group of donors, NAD or NADP as acceptor"/>
    <property type="evidence" value="ECO:0007669"/>
    <property type="project" value="InterPro"/>
</dbReference>
<keyword evidence="8" id="KW-1185">Reference proteome</keyword>
<organism evidence="7 8">
    <name type="scientific">Guyparkeria halophila</name>
    <dbReference type="NCBI Taxonomy" id="47960"/>
    <lineage>
        <taxon>Bacteria</taxon>
        <taxon>Pseudomonadati</taxon>
        <taxon>Pseudomonadota</taxon>
        <taxon>Gammaproteobacteria</taxon>
        <taxon>Chromatiales</taxon>
        <taxon>Thioalkalibacteraceae</taxon>
        <taxon>Guyparkeria</taxon>
    </lineage>
</organism>
<keyword evidence="2 4" id="KW-0560">Oxidoreductase</keyword>
<feature type="domain" description="D-isomer specific 2-hydroxyacid dehydrogenase catalytic" evidence="5">
    <location>
        <begin position="3"/>
        <end position="324"/>
    </location>
</feature>
<dbReference type="PROSITE" id="PS00670">
    <property type="entry name" value="D_2_HYDROXYACID_DH_2"/>
    <property type="match status" value="1"/>
</dbReference>
<name>A0A6I6D636_9GAMM</name>
<sequence length="335" mass="36013">MKVAFFSTKPYDRESFEALDHDHQIDFFPQRLTEDTVHLATGYPAVCAFANDVLGAAVIRALAEGGTEVLALRCAGCNHVDFDAVAETGLRVVHVPAYSPNAVAEHAVALMQAVNRQIPRATARVRMGNYALHGLAGFDVVGKTVGVIGTGKIGAVFARILKAGFGARVIAHDPFPNPDCEAMGVEYVSLDALFEQSDVISLHCPLTEDSHHLIDAEAIARMKPGVVIVNTARGAVIDTPAVIDGLKSGRIGGLGMDVYEHEGPLYFEDRSDEVLTDDLFARLLGFHNVVITGHQAFLTHEALEQIASQTLQNLTCIETGTACEREITPAEEQAD</sequence>
<protein>
    <submittedName>
        <fullName evidence="7">2-hydroxyacid dehydrogenase</fullName>
    </submittedName>
</protein>
<dbReference type="SUPFAM" id="SSF51735">
    <property type="entry name" value="NAD(P)-binding Rossmann-fold domains"/>
    <property type="match status" value="1"/>
</dbReference>
<evidence type="ECO:0000313" key="7">
    <source>
        <dbReference type="EMBL" id="QGT78954.1"/>
    </source>
</evidence>
<dbReference type="KEGG" id="ghl:GM160_08630"/>
<evidence type="ECO:0000256" key="2">
    <source>
        <dbReference type="ARBA" id="ARBA00023002"/>
    </source>
</evidence>
<dbReference type="InterPro" id="IPR029753">
    <property type="entry name" value="D-isomer_DH_CS"/>
</dbReference>
<evidence type="ECO:0000313" key="8">
    <source>
        <dbReference type="Proteomes" id="UP000427716"/>
    </source>
</evidence>
<dbReference type="Gene3D" id="3.40.50.720">
    <property type="entry name" value="NAD(P)-binding Rossmann-like Domain"/>
    <property type="match status" value="2"/>
</dbReference>
<dbReference type="InterPro" id="IPR006140">
    <property type="entry name" value="D-isomer_DH_NAD-bd"/>
</dbReference>
<dbReference type="GO" id="GO:0051287">
    <property type="term" value="F:NAD binding"/>
    <property type="evidence" value="ECO:0007669"/>
    <property type="project" value="InterPro"/>
</dbReference>
<keyword evidence="3" id="KW-0520">NAD</keyword>